<geneLocation type="plasmid" evidence="1">
    <name>pCBMA213_1</name>
</geneLocation>
<organism evidence="1">
    <name type="scientific">Mycolicibacterium sp. CBMA 213</name>
    <dbReference type="NCBI Taxonomy" id="1968788"/>
    <lineage>
        <taxon>Bacteria</taxon>
        <taxon>Bacillati</taxon>
        <taxon>Actinomycetota</taxon>
        <taxon>Actinomycetes</taxon>
        <taxon>Mycobacteriales</taxon>
        <taxon>Mycobacteriaceae</taxon>
        <taxon>Mycolicibacterium</taxon>
    </lineage>
</organism>
<protein>
    <submittedName>
        <fullName evidence="1">Uncharacterized protein</fullName>
    </submittedName>
</protein>
<dbReference type="AlphaFoldDB" id="A0A343VR96"/>
<sequence length="149" mass="16074">MTKSGMTNDSAGTPPVPGAELVFPTILGAGPSHVEIAMPDGTVVPAPTVRPVEQEAQVIRPALPSGPAGLQRLDTLDELSAQPDGTVVVWHYWTGWDYERQAGVLDTNSRGEREVRPVSIRIYECNTDLVEVDPPVWVLTFNDPDSASK</sequence>
<proteinExistence type="predicted"/>
<evidence type="ECO:0000313" key="1">
    <source>
        <dbReference type="EMBL" id="AVN58420.1"/>
    </source>
</evidence>
<keyword evidence="1" id="KW-0614">Plasmid</keyword>
<gene>
    <name evidence="1" type="ORF">B5P44_p00125</name>
</gene>
<accession>A0A343VR96</accession>
<reference evidence="1" key="1">
    <citation type="journal article" date="2018" name="Front. Microbiol.">
        <title>Beyond the Limits: tRNA Array Units in Mycobacterium Genomes.</title>
        <authorList>
            <person name="Morgado S.M."/>
            <person name="Vicente A.C."/>
        </authorList>
    </citation>
    <scope>NUCLEOTIDE SEQUENCE</scope>
    <source>
        <strain evidence="1">CBMA 213</strain>
        <plasmid evidence="1">pCBMA213_1</plasmid>
    </source>
</reference>
<dbReference type="EMBL" id="MF600313">
    <property type="protein sequence ID" value="AVN58420.1"/>
    <property type="molecule type" value="Genomic_DNA"/>
</dbReference>
<name>A0A343VR96_9MYCO</name>